<dbReference type="RefSeq" id="YP_009449105.1">
    <property type="nucleotide sequence ID" value="NC_036594.1"/>
</dbReference>
<keyword evidence="2" id="KW-1185">Reference proteome</keyword>
<evidence type="ECO:0000313" key="2">
    <source>
        <dbReference type="Proteomes" id="UP000236316"/>
    </source>
</evidence>
<dbReference type="EMBL" id="LT906555">
    <property type="protein sequence ID" value="SNW62803.1"/>
    <property type="molecule type" value="Genomic_DNA"/>
</dbReference>
<dbReference type="KEGG" id="vg:35382737"/>
<gene>
    <name evidence="1" type="ORF">ORPV_899</name>
</gene>
<evidence type="ECO:0000313" key="1">
    <source>
        <dbReference type="EMBL" id="SNW62803.1"/>
    </source>
</evidence>
<proteinExistence type="predicted"/>
<protein>
    <submittedName>
        <fullName evidence="1">Uncharacterized protein</fullName>
    </submittedName>
</protein>
<name>A0A2I2L5J1_9VIRU</name>
<dbReference type="GeneID" id="35382737"/>
<organism evidence="1">
    <name type="scientific">Orpheovirus IHUMI-LCC2</name>
    <dbReference type="NCBI Taxonomy" id="2023057"/>
    <lineage>
        <taxon>Viruses</taxon>
        <taxon>Varidnaviria</taxon>
        <taxon>Bamfordvirae</taxon>
        <taxon>Nucleocytoviricota</taxon>
        <taxon>Megaviricetes</taxon>
        <taxon>Pimascovirales</taxon>
        <taxon>Ocovirineae</taxon>
        <taxon>Orpheoviridae</taxon>
        <taxon>Alphaorpheovirus</taxon>
        <taxon>Alphaorpheovirus massiliense</taxon>
    </lineage>
</organism>
<reference evidence="1" key="1">
    <citation type="submission" date="2017-08" db="EMBL/GenBank/DDBJ databases">
        <authorList>
            <consortium name="Urmite Genomes"/>
        </authorList>
    </citation>
    <scope>NUCLEOTIDE SEQUENCE [LARGE SCALE GENOMIC DNA]</scope>
    <source>
        <strain evidence="1">IHUMI-LCC2</strain>
    </source>
</reference>
<accession>A0A2I2L5J1</accession>
<dbReference type="Proteomes" id="UP000236316">
    <property type="component" value="Segment"/>
</dbReference>
<sequence length="360" mass="43385">MTEYLDDYTLLNILDLTLINEYTYKNKIYLKTVCKRFSHIIDNIKHSNLLTNRNKNMKKIIKYYTCVYRRLHSTQKDSLYSLLSVSKDNVQKAKISLILGDIHLIKKYMGYCCRFPWLLCGYSNLLTFMKLRDMVKNINISYSQFQTRYDRCILWACQSNNIEILRYMKYYNKLDCANNITIGNYKFYLNNKLDHISYIKNIKYCLKNRNDATTSIMLPNNSKYVQYLLSRLPYEDEHGKTFILRTCHGYINIDNLRYIKDINSLYMLLNYKRDEEYWLSIVNRICSMDCNVIIVRKIIDDYLITSGGLWIYRLQDYKFICKFLREHGCINYETYEKDILLSYKYLFPSKDLNLNLLYNP</sequence>